<dbReference type="EMBL" id="JAENHL010000006">
    <property type="protein sequence ID" value="MBK1866438.1"/>
    <property type="molecule type" value="Genomic_DNA"/>
</dbReference>
<reference evidence="1" key="1">
    <citation type="submission" date="2021-01" db="EMBL/GenBank/DDBJ databases">
        <authorList>
            <person name="Sun Q."/>
        </authorList>
    </citation>
    <scope>NUCLEOTIDE SEQUENCE</scope>
    <source>
        <strain evidence="1">YIM B02566</strain>
    </source>
</reference>
<proteinExistence type="predicted"/>
<evidence type="ECO:0000313" key="2">
    <source>
        <dbReference type="Proteomes" id="UP000616151"/>
    </source>
</evidence>
<organism evidence="1 2">
    <name type="scientific">Taklimakanibacter albus</name>
    <dbReference type="NCBI Taxonomy" id="2800327"/>
    <lineage>
        <taxon>Bacteria</taxon>
        <taxon>Pseudomonadati</taxon>
        <taxon>Pseudomonadota</taxon>
        <taxon>Alphaproteobacteria</taxon>
        <taxon>Hyphomicrobiales</taxon>
        <taxon>Aestuariivirgaceae</taxon>
        <taxon>Taklimakanibacter</taxon>
    </lineage>
</organism>
<gene>
    <name evidence="1" type="ORF">JHL16_08755</name>
</gene>
<sequence length="278" mass="28585">MSNKLNKLAVALPVMVLLAACSGQQNALEDRVINVESDAIPTSASPTADMSGLLRQTSPSYVTLTVSQSRRKGKPGDGDAGQAVTSGSGFIVDDVGHVLTAGHVAVQSGYTVTARGADGRLYAGKVVAIKPSNDMALISLKGLTGKPVDPAATPCMPRGAPVFSLGKPHAQGDTARLGQVESMSFGRAVSYNGFGYPDAMVLRMNTKKGESGGPVFNGSGQLTGMVVSTLSDGNGRPLNLAHAVPSSSLADFLCTQVSCSARWQSLARQSTQSCRSAS</sequence>
<dbReference type="Proteomes" id="UP000616151">
    <property type="component" value="Unassembled WGS sequence"/>
</dbReference>
<keyword evidence="2" id="KW-1185">Reference proteome</keyword>
<name>A0ACC5R206_9HYPH</name>
<comment type="caution">
    <text evidence="1">The sequence shown here is derived from an EMBL/GenBank/DDBJ whole genome shotgun (WGS) entry which is preliminary data.</text>
</comment>
<evidence type="ECO:0000313" key="1">
    <source>
        <dbReference type="EMBL" id="MBK1866438.1"/>
    </source>
</evidence>
<accession>A0ACC5R206</accession>
<protein>
    <submittedName>
        <fullName evidence="1">Trypsin-like peptidase domain-containing protein</fullName>
    </submittedName>
</protein>